<keyword evidence="1" id="KW-0732">Signal</keyword>
<dbReference type="RefSeq" id="WP_124965980.1">
    <property type="nucleotide sequence ID" value="NZ_RRAZ01000025.1"/>
</dbReference>
<dbReference type="PANTHER" id="PTHR30024">
    <property type="entry name" value="ALIPHATIC SULFONATES-BINDING PROTEIN-RELATED"/>
    <property type="match status" value="1"/>
</dbReference>
<protein>
    <submittedName>
        <fullName evidence="2">ABC transporter substrate-binding protein</fullName>
    </submittedName>
</protein>
<evidence type="ECO:0000256" key="1">
    <source>
        <dbReference type="SAM" id="SignalP"/>
    </source>
</evidence>
<proteinExistence type="predicted"/>
<feature type="chain" id="PRO_5018183504" evidence="1">
    <location>
        <begin position="23"/>
        <end position="339"/>
    </location>
</feature>
<evidence type="ECO:0000313" key="3">
    <source>
        <dbReference type="Proteomes" id="UP000282125"/>
    </source>
</evidence>
<evidence type="ECO:0000313" key="2">
    <source>
        <dbReference type="EMBL" id="RRH72333.1"/>
    </source>
</evidence>
<dbReference type="Gene3D" id="3.40.190.10">
    <property type="entry name" value="Periplasmic binding protein-like II"/>
    <property type="match status" value="2"/>
</dbReference>
<dbReference type="PANTHER" id="PTHR30024:SF2">
    <property type="entry name" value="ABC TRANSPORTER SUBSTRATE-BINDING PROTEIN"/>
    <property type="match status" value="1"/>
</dbReference>
<feature type="signal peptide" evidence="1">
    <location>
        <begin position="1"/>
        <end position="22"/>
    </location>
</feature>
<reference evidence="2 3" key="1">
    <citation type="submission" date="2018-11" db="EMBL/GenBank/DDBJ databases">
        <title>Gemmobacter sp. nov., YIM 102744-1 draft genome.</title>
        <authorList>
            <person name="Li G."/>
            <person name="Jiang Y."/>
        </authorList>
    </citation>
    <scope>NUCLEOTIDE SEQUENCE [LARGE SCALE GENOMIC DNA]</scope>
    <source>
        <strain evidence="2 3">YIM 102744-1</strain>
    </source>
</reference>
<dbReference type="AlphaFoldDB" id="A0A3P3DDD5"/>
<accession>A0A3P3DDD5</accession>
<dbReference type="EMBL" id="RRAZ01000025">
    <property type="protein sequence ID" value="RRH72333.1"/>
    <property type="molecule type" value="Genomic_DNA"/>
</dbReference>
<name>A0A3P3DDD5_9RHOB</name>
<comment type="caution">
    <text evidence="2">The sequence shown here is derived from an EMBL/GenBank/DDBJ whole genome shotgun (WGS) entry which is preliminary data.</text>
</comment>
<dbReference type="Proteomes" id="UP000282125">
    <property type="component" value="Unassembled WGS sequence"/>
</dbReference>
<keyword evidence="3" id="KW-1185">Reference proteome</keyword>
<dbReference type="SUPFAM" id="SSF53850">
    <property type="entry name" value="Periplasmic binding protein-like II"/>
    <property type="match status" value="1"/>
</dbReference>
<sequence length="339" mass="36300">MTEIRLRSFLAGLALSAGVAFAAPASAEVSEVTLANQFSLSHLPLMIMKDQQFIEKQLAAQGLPDTKVNWVSLAGSSAMIDGLLSGSLHVASTGTSGFAVLWDKTKGEVKSLGAQTYNVLNLVTRLPGVEKIEDLPLDTKIAVPAVGTSPQALALKIAALQKFGPEHITRFDQMTVTMAHPDAYAALQSSGSGVDSHFTAPPFEVWETARIEGAKVILTAEDVQGGEPATGTVLMATSKFRNANPKTFLAVHEALKNSVDFINEKPEEAAKIYLAALNNTRDSVEDTAKLIADPRMGYTVTPTNIVKLLGLFKEVGAIKNVPEDWKDLFFPELHELSGN</sequence>
<dbReference type="OrthoDB" id="6788250at2"/>
<gene>
    <name evidence="2" type="ORF">EG244_15260</name>
</gene>
<organism evidence="2 3">
    <name type="scientific">Falsigemmobacter faecalis</name>
    <dbReference type="NCBI Taxonomy" id="2488730"/>
    <lineage>
        <taxon>Bacteria</taxon>
        <taxon>Pseudomonadati</taxon>
        <taxon>Pseudomonadota</taxon>
        <taxon>Alphaproteobacteria</taxon>
        <taxon>Rhodobacterales</taxon>
        <taxon>Paracoccaceae</taxon>
        <taxon>Falsigemmobacter</taxon>
    </lineage>
</organism>